<gene>
    <name evidence="1" type="ORF">KDA82_12890</name>
</gene>
<name>A0A8T4INQ6_9ACTN</name>
<dbReference type="AlphaFoldDB" id="A0A8T4INQ6"/>
<dbReference type="Gene3D" id="3.90.1140.10">
    <property type="entry name" value="Cyclic phosphodiesterase"/>
    <property type="match status" value="1"/>
</dbReference>
<keyword evidence="2" id="KW-1185">Reference proteome</keyword>
<dbReference type="SUPFAM" id="SSF55144">
    <property type="entry name" value="LigT-like"/>
    <property type="match status" value="1"/>
</dbReference>
<accession>A0A8T4INQ6</accession>
<dbReference type="Proteomes" id="UP000675554">
    <property type="component" value="Unassembled WGS sequence"/>
</dbReference>
<evidence type="ECO:0000313" key="2">
    <source>
        <dbReference type="Proteomes" id="UP000675554"/>
    </source>
</evidence>
<reference evidence="1" key="1">
    <citation type="submission" date="2021-04" db="EMBL/GenBank/DDBJ databases">
        <title>Sequencing of actinobacteria type strains.</title>
        <authorList>
            <person name="Nguyen G.-S."/>
            <person name="Wentzel A."/>
        </authorList>
    </citation>
    <scope>NUCLEOTIDE SEQUENCE</scope>
    <source>
        <strain evidence="1">DSM 42095</strain>
    </source>
</reference>
<protein>
    <recommendedName>
        <fullName evidence="3">RNA 2',3'-cyclic phosphodiesterase</fullName>
    </recommendedName>
</protein>
<dbReference type="InterPro" id="IPR009097">
    <property type="entry name" value="Cyclic_Pdiesterase"/>
</dbReference>
<evidence type="ECO:0008006" key="3">
    <source>
        <dbReference type="Google" id="ProtNLM"/>
    </source>
</evidence>
<organism evidence="1 2">
    <name type="scientific">Streptomyces daliensis</name>
    <dbReference type="NCBI Taxonomy" id="299421"/>
    <lineage>
        <taxon>Bacteria</taxon>
        <taxon>Bacillati</taxon>
        <taxon>Actinomycetota</taxon>
        <taxon>Actinomycetes</taxon>
        <taxon>Kitasatosporales</taxon>
        <taxon>Streptomycetaceae</taxon>
        <taxon>Streptomyces</taxon>
    </lineage>
</organism>
<dbReference type="EMBL" id="JAGSMN010000269">
    <property type="protein sequence ID" value="MBR7673896.1"/>
    <property type="molecule type" value="Genomic_DNA"/>
</dbReference>
<proteinExistence type="predicted"/>
<sequence length="190" mass="21061">MEDARTVNAFFSLQIPTRLVEGVVALQEQRETVRPQRRDEIHITLTFLHEADAVKLADAAALASGKTWPVPSIRFTGEVRHGSWDLQRNPDYRYDEATAQKGEQIRLGVEPVPELLGIHADLTRNLGGAEEDYWPHVTLGLAREDIPASSMEDLDIPSESGPARSLDLRQAGGESGFRILVRRPLAGDES</sequence>
<evidence type="ECO:0000313" key="1">
    <source>
        <dbReference type="EMBL" id="MBR7673896.1"/>
    </source>
</evidence>
<comment type="caution">
    <text evidence="1">The sequence shown here is derived from an EMBL/GenBank/DDBJ whole genome shotgun (WGS) entry which is preliminary data.</text>
</comment>